<organism evidence="2 3">
    <name type="scientific">Symmachiella dynata</name>
    <dbReference type="NCBI Taxonomy" id="2527995"/>
    <lineage>
        <taxon>Bacteria</taxon>
        <taxon>Pseudomonadati</taxon>
        <taxon>Planctomycetota</taxon>
        <taxon>Planctomycetia</taxon>
        <taxon>Planctomycetales</taxon>
        <taxon>Planctomycetaceae</taxon>
        <taxon>Symmachiella</taxon>
    </lineage>
</organism>
<protein>
    <recommendedName>
        <fullName evidence="4">Flp/Fap pilin component</fullName>
    </recommendedName>
</protein>
<dbReference type="RefSeq" id="WP_145373999.1">
    <property type="nucleotide sequence ID" value="NZ_CP036270.1"/>
</dbReference>
<accession>A0A517ZHQ4</accession>
<evidence type="ECO:0000313" key="2">
    <source>
        <dbReference type="EMBL" id="QDU41982.1"/>
    </source>
</evidence>
<keyword evidence="1" id="KW-0812">Transmembrane</keyword>
<evidence type="ECO:0000313" key="3">
    <source>
        <dbReference type="Proteomes" id="UP000319383"/>
    </source>
</evidence>
<dbReference type="AlphaFoldDB" id="A0A517ZHQ4"/>
<reference evidence="2 3" key="1">
    <citation type="submission" date="2019-02" db="EMBL/GenBank/DDBJ databases">
        <title>Deep-cultivation of Planctomycetes and their phenomic and genomic characterization uncovers novel biology.</title>
        <authorList>
            <person name="Wiegand S."/>
            <person name="Jogler M."/>
            <person name="Boedeker C."/>
            <person name="Pinto D."/>
            <person name="Vollmers J."/>
            <person name="Rivas-Marin E."/>
            <person name="Kohn T."/>
            <person name="Peeters S.H."/>
            <person name="Heuer A."/>
            <person name="Rast P."/>
            <person name="Oberbeckmann S."/>
            <person name="Bunk B."/>
            <person name="Jeske O."/>
            <person name="Meyerdierks A."/>
            <person name="Storesund J.E."/>
            <person name="Kallscheuer N."/>
            <person name="Luecker S."/>
            <person name="Lage O.M."/>
            <person name="Pohl T."/>
            <person name="Merkel B.J."/>
            <person name="Hornburger P."/>
            <person name="Mueller R.-W."/>
            <person name="Bruemmer F."/>
            <person name="Labrenz M."/>
            <person name="Spormann A.M."/>
            <person name="Op den Camp H."/>
            <person name="Overmann J."/>
            <person name="Amann R."/>
            <person name="Jetten M.S.M."/>
            <person name="Mascher T."/>
            <person name="Medema M.H."/>
            <person name="Devos D.P."/>
            <person name="Kaster A.-K."/>
            <person name="Ovreas L."/>
            <person name="Rohde M."/>
            <person name="Galperin M.Y."/>
            <person name="Jogler C."/>
        </authorList>
    </citation>
    <scope>NUCLEOTIDE SEQUENCE [LARGE SCALE GENOMIC DNA]</scope>
    <source>
        <strain evidence="2 3">Mal52</strain>
    </source>
</reference>
<proteinExistence type="predicted"/>
<evidence type="ECO:0008006" key="4">
    <source>
        <dbReference type="Google" id="ProtNLM"/>
    </source>
</evidence>
<dbReference type="Proteomes" id="UP000319383">
    <property type="component" value="Chromosome"/>
</dbReference>
<evidence type="ECO:0000256" key="1">
    <source>
        <dbReference type="SAM" id="Phobius"/>
    </source>
</evidence>
<dbReference type="KEGG" id="sdyn:Mal52_04370"/>
<gene>
    <name evidence="2" type="ORF">Mal52_04370</name>
</gene>
<sequence length="52" mass="5313">MNAIKQFLLDEDATTAVEYAVMLGLILLSAISAISTFGVGTGGLWGGIAAQL</sequence>
<name>A0A517ZHQ4_9PLAN</name>
<keyword evidence="3" id="KW-1185">Reference proteome</keyword>
<dbReference type="EMBL" id="CP036276">
    <property type="protein sequence ID" value="QDU41982.1"/>
    <property type="molecule type" value="Genomic_DNA"/>
</dbReference>
<keyword evidence="1" id="KW-1133">Transmembrane helix</keyword>
<keyword evidence="1" id="KW-0472">Membrane</keyword>
<feature type="transmembrane region" description="Helical" evidence="1">
    <location>
        <begin position="20"/>
        <end position="48"/>
    </location>
</feature>